<evidence type="ECO:0000313" key="2">
    <source>
        <dbReference type="Proteomes" id="UP000603453"/>
    </source>
</evidence>
<protein>
    <submittedName>
        <fullName evidence="1">Uncharacterized protein</fullName>
    </submittedName>
</protein>
<comment type="caution">
    <text evidence="1">The sequence shown here is derived from an EMBL/GenBank/DDBJ whole genome shotgun (WGS) entry which is preliminary data.</text>
</comment>
<name>A0A8H7UVF3_9FUNG</name>
<proteinExistence type="predicted"/>
<evidence type="ECO:0000313" key="1">
    <source>
        <dbReference type="EMBL" id="KAG2192204.1"/>
    </source>
</evidence>
<dbReference type="AlphaFoldDB" id="A0A8H7UVF3"/>
<keyword evidence="2" id="KW-1185">Reference proteome</keyword>
<dbReference type="OrthoDB" id="2278470at2759"/>
<reference evidence="1" key="1">
    <citation type="submission" date="2020-12" db="EMBL/GenBank/DDBJ databases">
        <title>Metabolic potential, ecology and presence of endohyphal bacteria is reflected in genomic diversity of Mucoromycotina.</title>
        <authorList>
            <person name="Muszewska A."/>
            <person name="Okrasinska A."/>
            <person name="Steczkiewicz K."/>
            <person name="Drgas O."/>
            <person name="Orlowska M."/>
            <person name="Perlinska-Lenart U."/>
            <person name="Aleksandrzak-Piekarczyk T."/>
            <person name="Szatraj K."/>
            <person name="Zielenkiewicz U."/>
            <person name="Pilsyk S."/>
            <person name="Malc E."/>
            <person name="Mieczkowski P."/>
            <person name="Kruszewska J.S."/>
            <person name="Biernat P."/>
            <person name="Pawlowska J."/>
        </authorList>
    </citation>
    <scope>NUCLEOTIDE SEQUENCE</scope>
    <source>
        <strain evidence="1">WA0000017839</strain>
    </source>
</reference>
<organism evidence="1 2">
    <name type="scientific">Mucor saturninus</name>
    <dbReference type="NCBI Taxonomy" id="64648"/>
    <lineage>
        <taxon>Eukaryota</taxon>
        <taxon>Fungi</taxon>
        <taxon>Fungi incertae sedis</taxon>
        <taxon>Mucoromycota</taxon>
        <taxon>Mucoromycotina</taxon>
        <taxon>Mucoromycetes</taxon>
        <taxon>Mucorales</taxon>
        <taxon>Mucorineae</taxon>
        <taxon>Mucoraceae</taxon>
        <taxon>Mucor</taxon>
    </lineage>
</organism>
<dbReference type="Proteomes" id="UP000603453">
    <property type="component" value="Unassembled WGS sequence"/>
</dbReference>
<accession>A0A8H7UVF3</accession>
<dbReference type="EMBL" id="JAEPRD010000310">
    <property type="protein sequence ID" value="KAG2192204.1"/>
    <property type="molecule type" value="Genomic_DNA"/>
</dbReference>
<sequence length="188" mass="21589">MECDDELAEELGLISDDIITDEEDDEELVTETSIETEARGKKPYRNKDIALWSGYKYKKTYNNDPEDGFICKKKRGTKRALFKLKQQHAKWIISYIDDKPTAVLDQISESLCGTFETETLSVSGSALHRFVRVYCALSMNRLEKIPARRNHIDVIEQRKLAVELWLDEADLITSLPASPPGVDRIEFF</sequence>
<gene>
    <name evidence="1" type="ORF">INT47_005381</name>
</gene>